<dbReference type="AlphaFoldDB" id="A0A939J7Q5"/>
<keyword evidence="5 11" id="KW-0813">Transport</keyword>
<dbReference type="Pfam" id="PF00528">
    <property type="entry name" value="BPD_transp_1"/>
    <property type="match status" value="1"/>
</dbReference>
<dbReference type="InterPro" id="IPR035906">
    <property type="entry name" value="MetI-like_sf"/>
</dbReference>
<evidence type="ECO:0000259" key="13">
    <source>
        <dbReference type="PROSITE" id="PS50928"/>
    </source>
</evidence>
<evidence type="ECO:0000256" key="12">
    <source>
        <dbReference type="RuleBase" id="RU363056"/>
    </source>
</evidence>
<evidence type="ECO:0000256" key="8">
    <source>
        <dbReference type="ARBA" id="ARBA00022989"/>
    </source>
</evidence>
<evidence type="ECO:0000256" key="9">
    <source>
        <dbReference type="ARBA" id="ARBA00023136"/>
    </source>
</evidence>
<evidence type="ECO:0000313" key="15">
    <source>
        <dbReference type="Proteomes" id="UP000664096"/>
    </source>
</evidence>
<reference evidence="14" key="1">
    <citation type="submission" date="2020-12" db="EMBL/GenBank/DDBJ databases">
        <title>Oil enriched cultivation method for isolating marine PHA-producing bacteria.</title>
        <authorList>
            <person name="Zheng W."/>
            <person name="Yu S."/>
            <person name="Huang Y."/>
        </authorList>
    </citation>
    <scope>NUCLEOTIDE SEQUENCE</scope>
    <source>
        <strain evidence="14">SY-2-12</strain>
    </source>
</reference>
<dbReference type="GO" id="GO:0055085">
    <property type="term" value="P:transmembrane transport"/>
    <property type="evidence" value="ECO:0007669"/>
    <property type="project" value="InterPro"/>
</dbReference>
<accession>A0A939J7Q5</accession>
<comment type="subcellular location">
    <subcellularLocation>
        <location evidence="12">Cell inner membrane</location>
        <topology evidence="12">Multi-pass membrane protein</topology>
    </subcellularLocation>
    <subcellularLocation>
        <location evidence="1 11">Cell membrane</location>
        <topology evidence="1 11">Multi-pass membrane protein</topology>
    </subcellularLocation>
</comment>
<comment type="caution">
    <text evidence="14">The sequence shown here is derived from an EMBL/GenBank/DDBJ whole genome shotgun (WGS) entry which is preliminary data.</text>
</comment>
<evidence type="ECO:0000256" key="1">
    <source>
        <dbReference type="ARBA" id="ARBA00004651"/>
    </source>
</evidence>
<feature type="transmembrane region" description="Helical" evidence="11">
    <location>
        <begin position="194"/>
        <end position="215"/>
    </location>
</feature>
<comment type="subunit">
    <text evidence="3 12">The complex is composed of two ATP-binding proteins (UgpC), two transmembrane proteins (UgpA and UgpE) and a solute-binding protein (UgpB).</text>
</comment>
<name>A0A939J7Q5_9HYPH</name>
<proteinExistence type="inferred from homology"/>
<feature type="transmembrane region" description="Helical" evidence="11">
    <location>
        <begin position="136"/>
        <end position="159"/>
    </location>
</feature>
<sequence length="280" mass="30827">MKADMPGAAGPALFSHLILAAVALFSVFPLFWMVTTAFTPNDLILSKAFRFWPDDPTLSNFTDAFRRYPVGAWLWNSIVVAGLVTLGKMLIAVPAGFAFAHMRFKFRNVLFWTVVATLTFPTAIGIVPLYVGISLIGWYDTLTAVIVPSIAYIGFYVFFMRQAFRQLPGAMFEAARMDGAGPFRQLLHFGVPNVLSPIASLSVISFMGAWNIYLWSLLVLDSQDKQTLAVGIKYFSSIDDVEPLWGPAMAVALLSALPTIVVFVSAQRYVMAAFTGQADR</sequence>
<dbReference type="PANTHER" id="PTHR43744:SF8">
    <property type="entry name" value="SN-GLYCEROL-3-PHOSPHATE TRANSPORT SYSTEM PERMEASE PROTEIN UGPE"/>
    <property type="match status" value="1"/>
</dbReference>
<keyword evidence="6 12" id="KW-1003">Cell membrane</keyword>
<keyword evidence="9 11" id="KW-0472">Membrane</keyword>
<feature type="transmembrane region" description="Helical" evidence="11">
    <location>
        <begin position="109"/>
        <end position="130"/>
    </location>
</feature>
<comment type="function">
    <text evidence="10 12">Part of the ABC transporter complex UgpBAEC involved in sn-glycerol-3-phosphate (G3P) import. Probably responsible for the translocation of the substrate across the membrane.</text>
</comment>
<dbReference type="SUPFAM" id="SSF161098">
    <property type="entry name" value="MetI-like"/>
    <property type="match status" value="1"/>
</dbReference>
<keyword evidence="8 11" id="KW-1133">Transmembrane helix</keyword>
<evidence type="ECO:0000256" key="2">
    <source>
        <dbReference type="ARBA" id="ARBA00009306"/>
    </source>
</evidence>
<feature type="transmembrane region" description="Helical" evidence="11">
    <location>
        <begin position="73"/>
        <end position="97"/>
    </location>
</feature>
<keyword evidence="7 11" id="KW-0812">Transmembrane</keyword>
<dbReference type="InterPro" id="IPR000515">
    <property type="entry name" value="MetI-like"/>
</dbReference>
<evidence type="ECO:0000256" key="10">
    <source>
        <dbReference type="ARBA" id="ARBA00037054"/>
    </source>
</evidence>
<dbReference type="RefSeq" id="WP_207144378.1">
    <property type="nucleotide sequence ID" value="NZ_JAEKJZ010000009.1"/>
</dbReference>
<evidence type="ECO:0000256" key="5">
    <source>
        <dbReference type="ARBA" id="ARBA00022448"/>
    </source>
</evidence>
<evidence type="ECO:0000256" key="11">
    <source>
        <dbReference type="RuleBase" id="RU363032"/>
    </source>
</evidence>
<dbReference type="PROSITE" id="PS50928">
    <property type="entry name" value="ABC_TM1"/>
    <property type="match status" value="1"/>
</dbReference>
<dbReference type="Proteomes" id="UP000664096">
    <property type="component" value="Unassembled WGS sequence"/>
</dbReference>
<evidence type="ECO:0000313" key="14">
    <source>
        <dbReference type="EMBL" id="MBN9674084.1"/>
    </source>
</evidence>
<keyword evidence="12" id="KW-0997">Cell inner membrane</keyword>
<feature type="domain" description="ABC transmembrane type-1" evidence="13">
    <location>
        <begin position="74"/>
        <end position="266"/>
    </location>
</feature>
<evidence type="ECO:0000256" key="4">
    <source>
        <dbReference type="ARBA" id="ARBA00020515"/>
    </source>
</evidence>
<dbReference type="Gene3D" id="1.10.3720.10">
    <property type="entry name" value="MetI-like"/>
    <property type="match status" value="1"/>
</dbReference>
<dbReference type="CDD" id="cd06261">
    <property type="entry name" value="TM_PBP2"/>
    <property type="match status" value="1"/>
</dbReference>
<organism evidence="14 15">
    <name type="scientific">Roseibium aggregatum</name>
    <dbReference type="NCBI Taxonomy" id="187304"/>
    <lineage>
        <taxon>Bacteria</taxon>
        <taxon>Pseudomonadati</taxon>
        <taxon>Pseudomonadota</taxon>
        <taxon>Alphaproteobacteria</taxon>
        <taxon>Hyphomicrobiales</taxon>
        <taxon>Stappiaceae</taxon>
        <taxon>Roseibium</taxon>
    </lineage>
</organism>
<gene>
    <name evidence="12" type="primary">ugpE</name>
    <name evidence="14" type="ORF">JF539_27245</name>
</gene>
<evidence type="ECO:0000256" key="3">
    <source>
        <dbReference type="ARBA" id="ARBA00011557"/>
    </source>
</evidence>
<feature type="transmembrane region" description="Helical" evidence="11">
    <location>
        <begin position="244"/>
        <end position="264"/>
    </location>
</feature>
<dbReference type="GO" id="GO:0005886">
    <property type="term" value="C:plasma membrane"/>
    <property type="evidence" value="ECO:0007669"/>
    <property type="project" value="UniProtKB-SubCell"/>
</dbReference>
<dbReference type="EMBL" id="JAEKJZ010000009">
    <property type="protein sequence ID" value="MBN9674084.1"/>
    <property type="molecule type" value="Genomic_DNA"/>
</dbReference>
<protein>
    <recommendedName>
        <fullName evidence="4 12">sn-glycerol-3-phosphate transport system permease protein UgpE</fullName>
    </recommendedName>
</protein>
<feature type="transmembrane region" description="Helical" evidence="11">
    <location>
        <begin position="12"/>
        <end position="34"/>
    </location>
</feature>
<comment type="similarity">
    <text evidence="2 11">Belongs to the binding-protein-dependent transport system permease family.</text>
</comment>
<evidence type="ECO:0000256" key="6">
    <source>
        <dbReference type="ARBA" id="ARBA00022475"/>
    </source>
</evidence>
<dbReference type="PANTHER" id="PTHR43744">
    <property type="entry name" value="ABC TRANSPORTER PERMEASE PROTEIN MG189-RELATED-RELATED"/>
    <property type="match status" value="1"/>
</dbReference>
<evidence type="ECO:0000256" key="7">
    <source>
        <dbReference type="ARBA" id="ARBA00022692"/>
    </source>
</evidence>